<proteinExistence type="predicted"/>
<evidence type="ECO:0000256" key="2">
    <source>
        <dbReference type="ARBA" id="ARBA00004370"/>
    </source>
</evidence>
<evidence type="ECO:0000256" key="4">
    <source>
        <dbReference type="ARBA" id="ARBA00022553"/>
    </source>
</evidence>
<keyword evidence="5" id="KW-0808">Transferase</keyword>
<evidence type="ECO:0000259" key="10">
    <source>
        <dbReference type="PROSITE" id="PS50109"/>
    </source>
</evidence>
<dbReference type="GO" id="GO:0004673">
    <property type="term" value="F:protein histidine kinase activity"/>
    <property type="evidence" value="ECO:0007669"/>
    <property type="project" value="UniProtKB-EC"/>
</dbReference>
<dbReference type="InterPro" id="IPR036890">
    <property type="entry name" value="HATPase_C_sf"/>
</dbReference>
<reference evidence="12" key="1">
    <citation type="submission" date="2016-10" db="EMBL/GenBank/DDBJ databases">
        <authorList>
            <person name="Varghese N."/>
            <person name="Submissions S."/>
        </authorList>
    </citation>
    <scope>NUCLEOTIDE SEQUENCE [LARGE SCALE GENOMIC DNA]</scope>
    <source>
        <strain evidence="12">8N4</strain>
    </source>
</reference>
<dbReference type="EMBL" id="FOGC01000003">
    <property type="protein sequence ID" value="SEQ46929.1"/>
    <property type="molecule type" value="Genomic_DNA"/>
</dbReference>
<dbReference type="STRING" id="988801.SAMN05216522_103129"/>
<dbReference type="AlphaFoldDB" id="A0A1H9GA33"/>
<dbReference type="GO" id="GO:0005886">
    <property type="term" value="C:plasma membrane"/>
    <property type="evidence" value="ECO:0007669"/>
    <property type="project" value="TreeGrafter"/>
</dbReference>
<evidence type="ECO:0000256" key="9">
    <source>
        <dbReference type="ARBA" id="ARBA00023136"/>
    </source>
</evidence>
<dbReference type="PANTHER" id="PTHR45436:SF7">
    <property type="entry name" value="SENSOR PROTEIN BASS"/>
    <property type="match status" value="1"/>
</dbReference>
<name>A0A1H9GA33_9GAMM</name>
<evidence type="ECO:0000256" key="6">
    <source>
        <dbReference type="ARBA" id="ARBA00022692"/>
    </source>
</evidence>
<accession>A0A1H9GA33</accession>
<keyword evidence="12" id="KW-1185">Reference proteome</keyword>
<protein>
    <recommendedName>
        <fullName evidence="3">histidine kinase</fullName>
        <ecNumber evidence="3">2.7.13.3</ecNumber>
    </recommendedName>
</protein>
<evidence type="ECO:0000256" key="7">
    <source>
        <dbReference type="ARBA" id="ARBA00022777"/>
    </source>
</evidence>
<keyword evidence="4" id="KW-0597">Phosphoprotein</keyword>
<keyword evidence="6" id="KW-0812">Transmembrane</keyword>
<dbReference type="PANTHER" id="PTHR45436">
    <property type="entry name" value="SENSOR HISTIDINE KINASE YKOH"/>
    <property type="match status" value="1"/>
</dbReference>
<dbReference type="InterPro" id="IPR005467">
    <property type="entry name" value="His_kinase_dom"/>
</dbReference>
<dbReference type="SUPFAM" id="SSF55874">
    <property type="entry name" value="ATPase domain of HSP90 chaperone/DNA topoisomerase II/histidine kinase"/>
    <property type="match status" value="1"/>
</dbReference>
<dbReference type="PRINTS" id="PR00344">
    <property type="entry name" value="BCTRLSENSOR"/>
</dbReference>
<comment type="catalytic activity">
    <reaction evidence="1">
        <text>ATP + protein L-histidine = ADP + protein N-phospho-L-histidine.</text>
        <dbReference type="EC" id="2.7.13.3"/>
    </reaction>
</comment>
<keyword evidence="8" id="KW-1133">Transmembrane helix</keyword>
<dbReference type="Gene3D" id="3.30.565.10">
    <property type="entry name" value="Histidine kinase-like ATPase, C-terminal domain"/>
    <property type="match status" value="1"/>
</dbReference>
<dbReference type="InterPro" id="IPR003594">
    <property type="entry name" value="HATPase_dom"/>
</dbReference>
<dbReference type="InterPro" id="IPR050428">
    <property type="entry name" value="TCS_sensor_his_kinase"/>
</dbReference>
<evidence type="ECO:0000256" key="8">
    <source>
        <dbReference type="ARBA" id="ARBA00022989"/>
    </source>
</evidence>
<keyword evidence="9" id="KW-0472">Membrane</keyword>
<dbReference type="GO" id="GO:0000160">
    <property type="term" value="P:phosphorelay signal transduction system"/>
    <property type="evidence" value="ECO:0007669"/>
    <property type="project" value="TreeGrafter"/>
</dbReference>
<dbReference type="Pfam" id="PF02518">
    <property type="entry name" value="HATPase_c"/>
    <property type="match status" value="1"/>
</dbReference>
<dbReference type="Proteomes" id="UP000242515">
    <property type="component" value="Unassembled WGS sequence"/>
</dbReference>
<dbReference type="PROSITE" id="PS50109">
    <property type="entry name" value="HIS_KIN"/>
    <property type="match status" value="1"/>
</dbReference>
<evidence type="ECO:0000313" key="11">
    <source>
        <dbReference type="EMBL" id="SEQ46929.1"/>
    </source>
</evidence>
<feature type="domain" description="Histidine kinase" evidence="10">
    <location>
        <begin position="1"/>
        <end position="129"/>
    </location>
</feature>
<comment type="subcellular location">
    <subcellularLocation>
        <location evidence="2">Membrane</location>
    </subcellularLocation>
</comment>
<keyword evidence="7 11" id="KW-0418">Kinase</keyword>
<gene>
    <name evidence="11" type="ORF">SAMN05216522_103129</name>
</gene>
<sequence>MAQRQQSLNVETPAAALHLRGDITLLQMVIQNLIQNAHRYSPQGSVITLRVSAQQQSICIEIDDPGPGIDLKKATELSKAFVRMDRRYDGIGLGLNIVQRICQLHRSQFTLTNLLPTGCRATVVIPQQTQHLEA</sequence>
<evidence type="ECO:0000313" key="12">
    <source>
        <dbReference type="Proteomes" id="UP000242515"/>
    </source>
</evidence>
<dbReference type="InterPro" id="IPR004358">
    <property type="entry name" value="Sig_transdc_His_kin-like_C"/>
</dbReference>
<evidence type="ECO:0000256" key="5">
    <source>
        <dbReference type="ARBA" id="ARBA00022679"/>
    </source>
</evidence>
<dbReference type="EC" id="2.7.13.3" evidence="3"/>
<dbReference type="SMART" id="SM00387">
    <property type="entry name" value="HATPase_c"/>
    <property type="match status" value="1"/>
</dbReference>
<evidence type="ECO:0000256" key="3">
    <source>
        <dbReference type="ARBA" id="ARBA00012438"/>
    </source>
</evidence>
<organism evidence="11 12">
    <name type="scientific">Rosenbergiella nectarea</name>
    <dbReference type="NCBI Taxonomy" id="988801"/>
    <lineage>
        <taxon>Bacteria</taxon>
        <taxon>Pseudomonadati</taxon>
        <taxon>Pseudomonadota</taxon>
        <taxon>Gammaproteobacteria</taxon>
        <taxon>Enterobacterales</taxon>
        <taxon>Erwiniaceae</taxon>
        <taxon>Rosenbergiella</taxon>
    </lineage>
</organism>
<evidence type="ECO:0000256" key="1">
    <source>
        <dbReference type="ARBA" id="ARBA00000085"/>
    </source>
</evidence>